<feature type="region of interest" description="Disordered" evidence="2">
    <location>
        <begin position="454"/>
        <end position="475"/>
    </location>
</feature>
<dbReference type="Pfam" id="PF02195">
    <property type="entry name" value="ParB_N"/>
    <property type="match status" value="1"/>
</dbReference>
<dbReference type="Gene3D" id="3.90.1530.30">
    <property type="match status" value="1"/>
</dbReference>
<dbReference type="NCBIfam" id="TIGR00180">
    <property type="entry name" value="parB_part"/>
    <property type="match status" value="1"/>
</dbReference>
<organism evidence="4 5">
    <name type="scientific">Anaerotruncus colihominis</name>
    <dbReference type="NCBI Taxonomy" id="169435"/>
    <lineage>
        <taxon>Bacteria</taxon>
        <taxon>Bacillati</taxon>
        <taxon>Bacillota</taxon>
        <taxon>Clostridia</taxon>
        <taxon>Eubacteriales</taxon>
        <taxon>Oscillospiraceae</taxon>
        <taxon>Anaerotruncus</taxon>
    </lineage>
</organism>
<dbReference type="InterPro" id="IPR003115">
    <property type="entry name" value="ParB_N"/>
</dbReference>
<feature type="compositionally biased region" description="Basic and acidic residues" evidence="2">
    <location>
        <begin position="106"/>
        <end position="134"/>
    </location>
</feature>
<dbReference type="EMBL" id="QXWZ01000025">
    <property type="protein sequence ID" value="NBI79785.1"/>
    <property type="molecule type" value="Genomic_DNA"/>
</dbReference>
<feature type="compositionally biased region" description="Pro residues" evidence="2">
    <location>
        <begin position="168"/>
        <end position="180"/>
    </location>
</feature>
<dbReference type="RefSeq" id="WP_160210517.1">
    <property type="nucleotide sequence ID" value="NZ_QXWZ01000025.1"/>
</dbReference>
<feature type="compositionally biased region" description="Basic and acidic residues" evidence="2">
    <location>
        <begin position="141"/>
        <end position="155"/>
    </location>
</feature>
<feature type="region of interest" description="Disordered" evidence="2">
    <location>
        <begin position="1"/>
        <end position="182"/>
    </location>
</feature>
<dbReference type="AlphaFoldDB" id="A0A845RLS1"/>
<comment type="similarity">
    <text evidence="1">Belongs to the ParB family.</text>
</comment>
<gene>
    <name evidence="4" type="ORF">D3Z39_13090</name>
</gene>
<dbReference type="PANTHER" id="PTHR33375:SF1">
    <property type="entry name" value="CHROMOSOME-PARTITIONING PROTEIN PARB-RELATED"/>
    <property type="match status" value="1"/>
</dbReference>
<evidence type="ECO:0000313" key="5">
    <source>
        <dbReference type="Proteomes" id="UP000446348"/>
    </source>
</evidence>
<evidence type="ECO:0000313" key="4">
    <source>
        <dbReference type="EMBL" id="NBI79785.1"/>
    </source>
</evidence>
<proteinExistence type="inferred from homology"/>
<dbReference type="SUPFAM" id="SSF109709">
    <property type="entry name" value="KorB DNA-binding domain-like"/>
    <property type="match status" value="1"/>
</dbReference>
<protein>
    <submittedName>
        <fullName evidence="4">ParB/RepB/Spo0J family partition protein</fullName>
    </submittedName>
</protein>
<dbReference type="PANTHER" id="PTHR33375">
    <property type="entry name" value="CHROMOSOME-PARTITIONING PROTEIN PARB-RELATED"/>
    <property type="match status" value="1"/>
</dbReference>
<sequence length="475" mass="51851">MADEKLNTGPGSEKLPEAPGPVAADQPQAPAPEQAAAPTPKQEQAGPAQPAPGDVVVSFDKINELMGEKRQEARAQVEKEAAGKDGKEELPAAGGDKPKTPRRGRPPKEEKAGPTGKEETKPRKGRPPKEDKTAPGKAKPPKRDKVSRSDSKAPDAPKGAPVREAAVPEPPAPEPAAPPRPIDEGKLVYLKLSELHAFHTFRDHPFQVKDDEKMVELVGTIKEHGVMTPATVRPEKDGNGYEIVAGHRRHRGSELAGLEELPCIVRSMTDIEAVREMKNSNKQRGEPLPSELAKLLDLEVEAIKHQGGRLDGVAEGDIGKRSVEIVGENNGMNYKKVMRYIRLNSLVPELLNKVDEKGLGFMPAVELSYIKPKNQRLVAVSIDGEQSSPSVAQAKRLRELDKEGKLNGDVIDGILSEKKKEDKGVIISTAELEKYFGKEVTPAKMKEQIMGLLDEWKQKQPPQLTKAPKKMEKDK</sequence>
<dbReference type="Gene3D" id="1.10.10.2830">
    <property type="match status" value="1"/>
</dbReference>
<dbReference type="GO" id="GO:0007059">
    <property type="term" value="P:chromosome segregation"/>
    <property type="evidence" value="ECO:0007669"/>
    <property type="project" value="TreeGrafter"/>
</dbReference>
<dbReference type="GO" id="GO:0005694">
    <property type="term" value="C:chromosome"/>
    <property type="evidence" value="ECO:0007669"/>
    <property type="project" value="TreeGrafter"/>
</dbReference>
<dbReference type="Proteomes" id="UP000446348">
    <property type="component" value="Unassembled WGS sequence"/>
</dbReference>
<reference evidence="4 5" key="1">
    <citation type="submission" date="2018-08" db="EMBL/GenBank/DDBJ databases">
        <title>Murine metabolic-syndrome-specific gut microbial biobank.</title>
        <authorList>
            <person name="Liu C."/>
        </authorList>
    </citation>
    <scope>NUCLEOTIDE SEQUENCE [LARGE SCALE GENOMIC DNA]</scope>
    <source>
        <strain evidence="4 5">X69</strain>
    </source>
</reference>
<comment type="caution">
    <text evidence="4">The sequence shown here is derived from an EMBL/GenBank/DDBJ whole genome shotgun (WGS) entry which is preliminary data.</text>
</comment>
<name>A0A845RLS1_9FIRM</name>
<feature type="domain" description="ParB-like N-terminal" evidence="3">
    <location>
        <begin position="188"/>
        <end position="280"/>
    </location>
</feature>
<dbReference type="InterPro" id="IPR050336">
    <property type="entry name" value="Chromosome_partition/occlusion"/>
</dbReference>
<accession>A0A845RLS1</accession>
<dbReference type="InterPro" id="IPR004437">
    <property type="entry name" value="ParB/RepB/Spo0J"/>
</dbReference>
<feature type="compositionally biased region" description="Basic and acidic residues" evidence="2">
    <location>
        <begin position="61"/>
        <end position="90"/>
    </location>
</feature>
<dbReference type="SUPFAM" id="SSF110849">
    <property type="entry name" value="ParB/Sulfiredoxin"/>
    <property type="match status" value="1"/>
</dbReference>
<evidence type="ECO:0000256" key="1">
    <source>
        <dbReference type="ARBA" id="ARBA00006295"/>
    </source>
</evidence>
<dbReference type="GO" id="GO:0003677">
    <property type="term" value="F:DNA binding"/>
    <property type="evidence" value="ECO:0007669"/>
    <property type="project" value="InterPro"/>
</dbReference>
<evidence type="ECO:0000259" key="3">
    <source>
        <dbReference type="SMART" id="SM00470"/>
    </source>
</evidence>
<dbReference type="CDD" id="cd16407">
    <property type="entry name" value="ParB_N_like"/>
    <property type="match status" value="1"/>
</dbReference>
<evidence type="ECO:0000256" key="2">
    <source>
        <dbReference type="SAM" id="MobiDB-lite"/>
    </source>
</evidence>
<feature type="compositionally biased region" description="Low complexity" evidence="2">
    <location>
        <begin position="20"/>
        <end position="45"/>
    </location>
</feature>
<dbReference type="SMART" id="SM00470">
    <property type="entry name" value="ParB"/>
    <property type="match status" value="1"/>
</dbReference>
<dbReference type="InterPro" id="IPR036086">
    <property type="entry name" value="ParB/Sulfiredoxin_sf"/>
</dbReference>
<dbReference type="OrthoDB" id="9771505at2"/>